<evidence type="ECO:0000256" key="5">
    <source>
        <dbReference type="ARBA" id="ARBA00022842"/>
    </source>
</evidence>
<keyword evidence="1" id="KW-0540">Nuclease</keyword>
<dbReference type="Proteomes" id="UP000824202">
    <property type="component" value="Unassembled WGS sequence"/>
</dbReference>
<accession>A0A9D2ABC8</accession>
<keyword evidence="5" id="KW-0460">Magnesium</keyword>
<dbReference type="PANTHER" id="PTHR13620">
    <property type="entry name" value="3-5 EXONUCLEASE"/>
    <property type="match status" value="1"/>
</dbReference>
<dbReference type="GO" id="GO:0046872">
    <property type="term" value="F:metal ion binding"/>
    <property type="evidence" value="ECO:0007669"/>
    <property type="project" value="UniProtKB-KW"/>
</dbReference>
<dbReference type="GO" id="GO:0006139">
    <property type="term" value="P:nucleobase-containing compound metabolic process"/>
    <property type="evidence" value="ECO:0007669"/>
    <property type="project" value="InterPro"/>
</dbReference>
<dbReference type="GO" id="GO:0008408">
    <property type="term" value="F:3'-5' exonuclease activity"/>
    <property type="evidence" value="ECO:0007669"/>
    <property type="project" value="InterPro"/>
</dbReference>
<evidence type="ECO:0000256" key="4">
    <source>
        <dbReference type="ARBA" id="ARBA00022839"/>
    </source>
</evidence>
<dbReference type="Pfam" id="PF01612">
    <property type="entry name" value="DNA_pol_A_exo1"/>
    <property type="match status" value="1"/>
</dbReference>
<dbReference type="PANTHER" id="PTHR13620:SF109">
    <property type="entry name" value="3'-5' EXONUCLEASE"/>
    <property type="match status" value="1"/>
</dbReference>
<dbReference type="InterPro" id="IPR012337">
    <property type="entry name" value="RNaseH-like_sf"/>
</dbReference>
<evidence type="ECO:0000256" key="2">
    <source>
        <dbReference type="ARBA" id="ARBA00022723"/>
    </source>
</evidence>
<dbReference type="AlphaFoldDB" id="A0A9D2ABC8"/>
<feature type="domain" description="3'-5' exonuclease" evidence="8">
    <location>
        <begin position="25"/>
        <end position="193"/>
    </location>
</feature>
<dbReference type="InterPro" id="IPR051132">
    <property type="entry name" value="3-5_Exonuclease_domain"/>
</dbReference>
<reference evidence="9" key="2">
    <citation type="submission" date="2021-04" db="EMBL/GenBank/DDBJ databases">
        <authorList>
            <person name="Gilroy R."/>
        </authorList>
    </citation>
    <scope>NUCLEOTIDE SEQUENCE</scope>
    <source>
        <strain evidence="9">23274</strain>
    </source>
</reference>
<organism evidence="9 10">
    <name type="scientific">Candidatus Odoribacter faecigallinarum</name>
    <dbReference type="NCBI Taxonomy" id="2838706"/>
    <lineage>
        <taxon>Bacteria</taxon>
        <taxon>Pseudomonadati</taxon>
        <taxon>Bacteroidota</taxon>
        <taxon>Bacteroidia</taxon>
        <taxon>Bacteroidales</taxon>
        <taxon>Odoribacteraceae</taxon>
        <taxon>Odoribacter</taxon>
    </lineage>
</organism>
<dbReference type="SUPFAM" id="SSF53098">
    <property type="entry name" value="Ribonuclease H-like"/>
    <property type="match status" value="1"/>
</dbReference>
<dbReference type="CDD" id="cd06141">
    <property type="entry name" value="WRN_exo"/>
    <property type="match status" value="1"/>
</dbReference>
<evidence type="ECO:0000256" key="1">
    <source>
        <dbReference type="ARBA" id="ARBA00022722"/>
    </source>
</evidence>
<proteinExistence type="predicted"/>
<reference evidence="9" key="1">
    <citation type="journal article" date="2021" name="PeerJ">
        <title>Extensive microbial diversity within the chicken gut microbiome revealed by metagenomics and culture.</title>
        <authorList>
            <person name="Gilroy R."/>
            <person name="Ravi A."/>
            <person name="Getino M."/>
            <person name="Pursley I."/>
            <person name="Horton D.L."/>
            <person name="Alikhan N.F."/>
            <person name="Baker D."/>
            <person name="Gharbi K."/>
            <person name="Hall N."/>
            <person name="Watson M."/>
            <person name="Adriaenssens E.M."/>
            <person name="Foster-Nyarko E."/>
            <person name="Jarju S."/>
            <person name="Secka A."/>
            <person name="Antonio M."/>
            <person name="Oren A."/>
            <person name="Chaudhuri R.R."/>
            <person name="La Ragione R."/>
            <person name="Hildebrand F."/>
            <person name="Pallen M.J."/>
        </authorList>
    </citation>
    <scope>NUCLEOTIDE SEQUENCE</scope>
    <source>
        <strain evidence="9">23274</strain>
    </source>
</reference>
<evidence type="ECO:0000313" key="10">
    <source>
        <dbReference type="Proteomes" id="UP000824202"/>
    </source>
</evidence>
<keyword evidence="4 9" id="KW-0269">Exonuclease</keyword>
<dbReference type="GO" id="GO:0003676">
    <property type="term" value="F:nucleic acid binding"/>
    <property type="evidence" value="ECO:0007669"/>
    <property type="project" value="InterPro"/>
</dbReference>
<evidence type="ECO:0000256" key="6">
    <source>
        <dbReference type="ARBA" id="ARBA00040531"/>
    </source>
</evidence>
<comment type="caution">
    <text evidence="9">The sequence shown here is derived from an EMBL/GenBank/DDBJ whole genome shotgun (WGS) entry which is preliminary data.</text>
</comment>
<keyword evidence="3" id="KW-0378">Hydrolase</keyword>
<evidence type="ECO:0000313" key="9">
    <source>
        <dbReference type="EMBL" id="HIX03548.1"/>
    </source>
</evidence>
<dbReference type="InterPro" id="IPR036397">
    <property type="entry name" value="RNaseH_sf"/>
</dbReference>
<dbReference type="EMBL" id="DXFT01000103">
    <property type="protein sequence ID" value="HIX03548.1"/>
    <property type="molecule type" value="Genomic_DNA"/>
</dbReference>
<dbReference type="Gene3D" id="3.30.420.10">
    <property type="entry name" value="Ribonuclease H-like superfamily/Ribonuclease H"/>
    <property type="match status" value="1"/>
</dbReference>
<name>A0A9D2ABC8_9BACT</name>
<gene>
    <name evidence="9" type="ORF">H9863_05455</name>
</gene>
<protein>
    <recommendedName>
        <fullName evidence="6">3'-5' exonuclease</fullName>
    </recommendedName>
    <alternativeName>
        <fullName evidence="7">Werner Syndrome-like exonuclease</fullName>
    </alternativeName>
</protein>
<keyword evidence="2" id="KW-0479">Metal-binding</keyword>
<evidence type="ECO:0000256" key="3">
    <source>
        <dbReference type="ARBA" id="ARBA00022801"/>
    </source>
</evidence>
<evidence type="ECO:0000259" key="8">
    <source>
        <dbReference type="SMART" id="SM00474"/>
    </source>
</evidence>
<evidence type="ECO:0000256" key="7">
    <source>
        <dbReference type="ARBA" id="ARBA00042761"/>
    </source>
</evidence>
<sequence>MERLQKSISREEIDKLPLFSYTGPVTVIETPQDAQAAGGKLRLYPFLGFDTETRPAFHKGECHNVALLQLAVPDNVYLFRLNKCGFCDSLRQLLEDQGVFKIGVGIRDDLRNLKKEHQLSPNSFIDLQDYAEKFGITDKAFSKLMAIIFRVRISKRQRVTNWEAAQLTEAQIRYAATDAWGALKMYERLSSYL</sequence>
<dbReference type="InterPro" id="IPR002562">
    <property type="entry name" value="3'-5'_exonuclease_dom"/>
</dbReference>
<dbReference type="SMART" id="SM00474">
    <property type="entry name" value="35EXOc"/>
    <property type="match status" value="1"/>
</dbReference>